<feature type="domain" description="Cyanate lyase C-terminal" evidence="4">
    <location>
        <begin position="107"/>
        <end position="180"/>
    </location>
</feature>
<protein>
    <submittedName>
        <fullName evidence="5">Cyanate lyase</fullName>
        <ecNumber evidence="5">4.2.1.104</ecNumber>
    </submittedName>
</protein>
<gene>
    <name evidence="5" type="ORF">MNEG_1522</name>
</gene>
<proteinExistence type="predicted"/>
<accession>A0A0D2LIY8</accession>
<dbReference type="GO" id="GO:0008824">
    <property type="term" value="F:cyanate hydratase activity"/>
    <property type="evidence" value="ECO:0007669"/>
    <property type="project" value="UniProtKB-EC"/>
</dbReference>
<dbReference type="SUPFAM" id="SSF47413">
    <property type="entry name" value="lambda repressor-like DNA-binding domains"/>
    <property type="match status" value="1"/>
</dbReference>
<feature type="compositionally biased region" description="Low complexity" evidence="3">
    <location>
        <begin position="16"/>
        <end position="26"/>
    </location>
</feature>
<dbReference type="Proteomes" id="UP000054498">
    <property type="component" value="Unassembled WGS sequence"/>
</dbReference>
<dbReference type="InterPro" id="IPR003712">
    <property type="entry name" value="Cyanate_lyase_C"/>
</dbReference>
<dbReference type="OrthoDB" id="10019422at2759"/>
<comment type="function">
    <text evidence="1">Catalyzes the reaction of cyanate with bicarbonate to produce ammonia and carbon dioxide.</text>
</comment>
<feature type="region of interest" description="Disordered" evidence="3">
    <location>
        <begin position="1"/>
        <end position="29"/>
    </location>
</feature>
<evidence type="ECO:0000313" key="5">
    <source>
        <dbReference type="EMBL" id="KIZ06424.1"/>
    </source>
</evidence>
<dbReference type="RefSeq" id="XP_013905443.1">
    <property type="nucleotide sequence ID" value="XM_014049989.1"/>
</dbReference>
<dbReference type="SUPFAM" id="SSF55234">
    <property type="entry name" value="Cyanase C-terminal domain"/>
    <property type="match status" value="1"/>
</dbReference>
<evidence type="ECO:0000256" key="2">
    <source>
        <dbReference type="ARBA" id="ARBA00023239"/>
    </source>
</evidence>
<dbReference type="PANTHER" id="PTHR34186:SF2">
    <property type="entry name" value="CYANATE HYDRATASE"/>
    <property type="match status" value="1"/>
</dbReference>
<dbReference type="Gene3D" id="1.10.260.40">
    <property type="entry name" value="lambda repressor-like DNA-binding domains"/>
    <property type="match status" value="1"/>
</dbReference>
<organism evidence="5 6">
    <name type="scientific">Monoraphidium neglectum</name>
    <dbReference type="NCBI Taxonomy" id="145388"/>
    <lineage>
        <taxon>Eukaryota</taxon>
        <taxon>Viridiplantae</taxon>
        <taxon>Chlorophyta</taxon>
        <taxon>core chlorophytes</taxon>
        <taxon>Chlorophyceae</taxon>
        <taxon>CS clade</taxon>
        <taxon>Sphaeropleales</taxon>
        <taxon>Selenastraceae</taxon>
        <taxon>Monoraphidium</taxon>
    </lineage>
</organism>
<sequence length="191" mass="20611">MAATGSQAPLGGTRVSASPAAAAGRPALPPLFDDKQAKVQRLITAKEKSGKTFSQIADEVGLTNVYTAQLFFNQQQLQPNTVAALRKAVPALTDDDVDDMQRVPHRSFNPEILQEPSLYRVHEAICHAGDSIKALINEHWGDGIMSGIGFFGTVDKAVGLDGEPRIIITLNGKFLAYTEQKVEGNIAQRKD</sequence>
<reference evidence="5 6" key="1">
    <citation type="journal article" date="2013" name="BMC Genomics">
        <title>Reconstruction of the lipid metabolism for the microalga Monoraphidium neglectum from its genome sequence reveals characteristics suitable for biofuel production.</title>
        <authorList>
            <person name="Bogen C."/>
            <person name="Al-Dilaimi A."/>
            <person name="Albersmeier A."/>
            <person name="Wichmann J."/>
            <person name="Grundmann M."/>
            <person name="Rupp O."/>
            <person name="Lauersen K.J."/>
            <person name="Blifernez-Klassen O."/>
            <person name="Kalinowski J."/>
            <person name="Goesmann A."/>
            <person name="Mussgnug J.H."/>
            <person name="Kruse O."/>
        </authorList>
    </citation>
    <scope>NUCLEOTIDE SEQUENCE [LARGE SCALE GENOMIC DNA]</scope>
    <source>
        <strain evidence="5 6">SAG 48.87</strain>
    </source>
</reference>
<dbReference type="EC" id="4.2.1.104" evidence="5"/>
<dbReference type="InterPro" id="IPR010982">
    <property type="entry name" value="Lambda_DNA-bd_dom_sf"/>
</dbReference>
<dbReference type="EMBL" id="KK100373">
    <property type="protein sequence ID" value="KIZ06424.1"/>
    <property type="molecule type" value="Genomic_DNA"/>
</dbReference>
<dbReference type="KEGG" id="mng:MNEG_1522"/>
<keyword evidence="2 5" id="KW-0456">Lyase</keyword>
<dbReference type="AlphaFoldDB" id="A0A0D2LIY8"/>
<dbReference type="InterPro" id="IPR008076">
    <property type="entry name" value="Cyanase"/>
</dbReference>
<evidence type="ECO:0000256" key="3">
    <source>
        <dbReference type="SAM" id="MobiDB-lite"/>
    </source>
</evidence>
<dbReference type="PRINTS" id="PR01693">
    <property type="entry name" value="CYANASE"/>
</dbReference>
<dbReference type="InterPro" id="IPR036581">
    <property type="entry name" value="Cyanate_lyase_C_sf"/>
</dbReference>
<evidence type="ECO:0000256" key="1">
    <source>
        <dbReference type="ARBA" id="ARBA00003561"/>
    </source>
</evidence>
<dbReference type="PANTHER" id="PTHR34186">
    <property type="entry name" value="CYANATE HYDRATASE"/>
    <property type="match status" value="1"/>
</dbReference>
<dbReference type="STRING" id="145388.A0A0D2LIY8"/>
<name>A0A0D2LIY8_9CHLO</name>
<dbReference type="GeneID" id="25732859"/>
<dbReference type="GO" id="GO:0003677">
    <property type="term" value="F:DNA binding"/>
    <property type="evidence" value="ECO:0007669"/>
    <property type="project" value="InterPro"/>
</dbReference>
<keyword evidence="6" id="KW-1185">Reference proteome</keyword>
<dbReference type="SMART" id="SM01116">
    <property type="entry name" value="Cyanate_lyase"/>
    <property type="match status" value="1"/>
</dbReference>
<dbReference type="Pfam" id="PF02560">
    <property type="entry name" value="Cyanate_lyase"/>
    <property type="match status" value="1"/>
</dbReference>
<dbReference type="Gene3D" id="3.30.1160.10">
    <property type="entry name" value="Cyanate lyase, C-terminal domain"/>
    <property type="match status" value="1"/>
</dbReference>
<evidence type="ECO:0000313" key="6">
    <source>
        <dbReference type="Proteomes" id="UP000054498"/>
    </source>
</evidence>
<evidence type="ECO:0000259" key="4">
    <source>
        <dbReference type="SMART" id="SM01116"/>
    </source>
</evidence>